<sequence length="212" mass="24936">MKTILLYPSYFPTIEQMAAVAQAEKVVFEVEDNYQKQTYRNRTYIAHSNGKLLLNIPVKHSKNGNRQKTKDILVENDFPWQDHHWKSLQSAYRTSPFFEFYEDDLEPIFTEKVESLMEFNLNIFNILCEIIGIDIEVSHTTEFEKKPEIDDLRILVNAKRKSAFKCEKYTQVHEANHSFLPNLSVLDLLFNEGPNTLTYLENAEVFENYIKS</sequence>
<accession>A0A9X1R244</accession>
<evidence type="ECO:0000313" key="2">
    <source>
        <dbReference type="Proteomes" id="UP001139462"/>
    </source>
</evidence>
<name>A0A9X1R244_9FLAO</name>
<proteinExistence type="predicted"/>
<keyword evidence="2" id="KW-1185">Reference proteome</keyword>
<reference evidence="1" key="1">
    <citation type="submission" date="2021-09" db="EMBL/GenBank/DDBJ databases">
        <title>Genome of Aequorivita sp. strain F64183.</title>
        <authorList>
            <person name="Wang Y."/>
        </authorList>
    </citation>
    <scope>NUCLEOTIDE SEQUENCE</scope>
    <source>
        <strain evidence="1">F64183</strain>
    </source>
</reference>
<dbReference type="AlphaFoldDB" id="A0A9X1R244"/>
<dbReference type="Proteomes" id="UP001139462">
    <property type="component" value="Unassembled WGS sequence"/>
</dbReference>
<gene>
    <name evidence="1" type="ORF">K8344_09400</name>
</gene>
<protein>
    <submittedName>
        <fullName evidence="1">WbqC family protein</fullName>
    </submittedName>
</protein>
<comment type="caution">
    <text evidence="1">The sequence shown here is derived from an EMBL/GenBank/DDBJ whole genome shotgun (WGS) entry which is preliminary data.</text>
</comment>
<dbReference type="Pfam" id="PF08889">
    <property type="entry name" value="WbqC"/>
    <property type="match status" value="1"/>
</dbReference>
<dbReference type="RefSeq" id="WP_139854942.1">
    <property type="nucleotide sequence ID" value="NZ_JAIRBB010000007.1"/>
</dbReference>
<dbReference type="EMBL" id="JAIRBB010000007">
    <property type="protein sequence ID" value="MCG2431335.1"/>
    <property type="molecule type" value="Genomic_DNA"/>
</dbReference>
<organism evidence="1 2">
    <name type="scientific">Aequorivita xiaoshiensis</name>
    <dbReference type="NCBI Taxonomy" id="2874476"/>
    <lineage>
        <taxon>Bacteria</taxon>
        <taxon>Pseudomonadati</taxon>
        <taxon>Bacteroidota</taxon>
        <taxon>Flavobacteriia</taxon>
        <taxon>Flavobacteriales</taxon>
        <taxon>Flavobacteriaceae</taxon>
        <taxon>Aequorivita</taxon>
    </lineage>
</organism>
<evidence type="ECO:0000313" key="1">
    <source>
        <dbReference type="EMBL" id="MCG2431335.1"/>
    </source>
</evidence>
<dbReference type="InterPro" id="IPR014985">
    <property type="entry name" value="WbqC"/>
</dbReference>